<dbReference type="AlphaFoldDB" id="K8P6Z6"/>
<sequence>MTTAVAPELSVSEWLNSDTPLTLSGLRGRPVLLHVLSET</sequence>
<dbReference type="HOGENOM" id="CLU_3303520_0_0_5"/>
<keyword evidence="2" id="KW-1185">Reference proteome</keyword>
<protein>
    <submittedName>
        <fullName evidence="1">Uncharacterized protein</fullName>
    </submittedName>
</protein>
<accession>K8P6Z6</accession>
<proteinExistence type="predicted"/>
<name>K8P6Z6_9BRAD</name>
<comment type="caution">
    <text evidence="1">The sequence shown here is derived from an EMBL/GenBank/DDBJ whole genome shotgun (WGS) entry which is preliminary data.</text>
</comment>
<dbReference type="EMBL" id="AGWX01000003">
    <property type="protein sequence ID" value="EKS38367.1"/>
    <property type="molecule type" value="Genomic_DNA"/>
</dbReference>
<dbReference type="Proteomes" id="UP000001096">
    <property type="component" value="Unassembled WGS sequence"/>
</dbReference>
<dbReference type="PATRIC" id="fig|883078.3.peg.2274"/>
<organism evidence="1 2">
    <name type="scientific">Afipia broomeae ATCC 49717</name>
    <dbReference type="NCBI Taxonomy" id="883078"/>
    <lineage>
        <taxon>Bacteria</taxon>
        <taxon>Pseudomonadati</taxon>
        <taxon>Pseudomonadota</taxon>
        <taxon>Alphaproteobacteria</taxon>
        <taxon>Hyphomicrobiales</taxon>
        <taxon>Nitrobacteraceae</taxon>
        <taxon>Afipia</taxon>
    </lineage>
</organism>
<evidence type="ECO:0000313" key="2">
    <source>
        <dbReference type="Proteomes" id="UP000001096"/>
    </source>
</evidence>
<reference evidence="1 2" key="1">
    <citation type="submission" date="2012-04" db="EMBL/GenBank/DDBJ databases">
        <title>The Genome Sequence of Afipia broomeae ATCC 49717.</title>
        <authorList>
            <consortium name="The Broad Institute Genome Sequencing Platform"/>
            <person name="Earl A."/>
            <person name="Ward D."/>
            <person name="Feldgarden M."/>
            <person name="Gevers D."/>
            <person name="Huys G."/>
            <person name="Walker B."/>
            <person name="Young S.K."/>
            <person name="Zeng Q."/>
            <person name="Gargeya S."/>
            <person name="Fitzgerald M."/>
            <person name="Haas B."/>
            <person name="Abouelleil A."/>
            <person name="Alvarado L."/>
            <person name="Arachchi H.M."/>
            <person name="Berlin A."/>
            <person name="Chapman S.B."/>
            <person name="Goldberg J."/>
            <person name="Griggs A."/>
            <person name="Gujja S."/>
            <person name="Hansen M."/>
            <person name="Howarth C."/>
            <person name="Imamovic A."/>
            <person name="Larimer J."/>
            <person name="McCowen C."/>
            <person name="Montmayeur A."/>
            <person name="Murphy C."/>
            <person name="Neiman D."/>
            <person name="Pearson M."/>
            <person name="Priest M."/>
            <person name="Roberts A."/>
            <person name="Saif S."/>
            <person name="Shea T."/>
            <person name="Sisk P."/>
            <person name="Sykes S."/>
            <person name="Wortman J."/>
            <person name="Nusbaum C."/>
            <person name="Birren B."/>
        </authorList>
    </citation>
    <scope>NUCLEOTIDE SEQUENCE [LARGE SCALE GENOMIC DNA]</scope>
    <source>
        <strain evidence="1 2">ATCC 49717</strain>
    </source>
</reference>
<evidence type="ECO:0000313" key="1">
    <source>
        <dbReference type="EMBL" id="EKS38367.1"/>
    </source>
</evidence>
<gene>
    <name evidence="1" type="ORF">HMPREF9695_02207</name>
</gene>